<dbReference type="PATRIC" id="fig|593117.10.peg.1060"/>
<sequence>MGFTFWRVLVPAILILVGLLAGAWLMNDGPYGIPVNGSSHETSGSFNCTGEFKAPSNSFGWLAVAERFEDHWVRFTEVFALIPKVDLRASNSYGRLYIENWTSGMNIKPPCYVQGGEVVFETNSTARVFYHVTLCTSNSSETNLMYSPCEELKTLLGRVELPAGRVSLAMYIVPTGNASWDRWDHVYCSRVENFLGTCGHPEKVVKNFTVPCHCGIEAVLSYLRERIEGAGFEQVSSNGTNGNDVFSEVHRLTYRRPSGYLYLEVAGIKGMNATRVFIALGDEGMVKAVSGVFSSG</sequence>
<dbReference type="AlphaFoldDB" id="C5A5Q1"/>
<dbReference type="OrthoDB" id="90127at2157"/>
<dbReference type="GeneID" id="7986935"/>
<protein>
    <submittedName>
        <fullName evidence="1">Uncharacterized protein</fullName>
    </submittedName>
</protein>
<dbReference type="STRING" id="593117.TGAM_1061"/>
<name>C5A5Q1_THEGJ</name>
<organism evidence="1 2">
    <name type="scientific">Thermococcus gammatolerans (strain DSM 15229 / JCM 11827 / EJ3)</name>
    <dbReference type="NCBI Taxonomy" id="593117"/>
    <lineage>
        <taxon>Archaea</taxon>
        <taxon>Methanobacteriati</taxon>
        <taxon>Methanobacteriota</taxon>
        <taxon>Thermococci</taxon>
        <taxon>Thermococcales</taxon>
        <taxon>Thermococcaceae</taxon>
        <taxon>Thermococcus</taxon>
    </lineage>
</organism>
<keyword evidence="2" id="KW-1185">Reference proteome</keyword>
<dbReference type="EMBL" id="CP001398">
    <property type="protein sequence ID" value="ACS33563.1"/>
    <property type="molecule type" value="Genomic_DNA"/>
</dbReference>
<dbReference type="PaxDb" id="593117-TGAM_1061"/>
<dbReference type="eggNOG" id="arCOG10056">
    <property type="taxonomic scope" value="Archaea"/>
</dbReference>
<dbReference type="KEGG" id="tga:TGAM_1061"/>
<dbReference type="Proteomes" id="UP000001488">
    <property type="component" value="Chromosome"/>
</dbReference>
<proteinExistence type="predicted"/>
<accession>C5A5Q1</accession>
<dbReference type="HOGENOM" id="CLU_084124_0_0_2"/>
<dbReference type="RefSeq" id="WP_015858676.1">
    <property type="nucleotide sequence ID" value="NC_012804.1"/>
</dbReference>
<gene>
    <name evidence="1" type="ordered locus">TGAM_1061</name>
</gene>
<evidence type="ECO:0000313" key="1">
    <source>
        <dbReference type="EMBL" id="ACS33563.1"/>
    </source>
</evidence>
<evidence type="ECO:0000313" key="2">
    <source>
        <dbReference type="Proteomes" id="UP000001488"/>
    </source>
</evidence>
<reference evidence="1 2" key="1">
    <citation type="journal article" date="2007" name="Genome Biol.">
        <title>Genome analysis and genome-wide proteomics of Thermococcus gammatolerans, the most radioresistant organism known amongst the Archaea.</title>
        <authorList>
            <person name="Zivanovic Y."/>
            <person name="Armengaud J."/>
            <person name="Lagorce A."/>
            <person name="Leplat C."/>
            <person name="Guerin P."/>
            <person name="Dutertre M."/>
            <person name="Anthouard V."/>
            <person name="Forterre P."/>
            <person name="Wincker P."/>
            <person name="Confalonieri F."/>
        </authorList>
    </citation>
    <scope>NUCLEOTIDE SEQUENCE [LARGE SCALE GENOMIC DNA]</scope>
    <source>
        <strain evidence="2">DSM 15229 / JCM 11827 / EJ3</strain>
    </source>
</reference>